<dbReference type="Proteomes" id="UP001168877">
    <property type="component" value="Unassembled WGS sequence"/>
</dbReference>
<protein>
    <recommendedName>
        <fullName evidence="1">hAT-like transposase RNase-H fold domain-containing protein</fullName>
    </recommendedName>
</protein>
<dbReference type="AlphaFoldDB" id="A0AA39T8K7"/>
<name>A0AA39T8K7_ACESA</name>
<evidence type="ECO:0000313" key="3">
    <source>
        <dbReference type="Proteomes" id="UP001168877"/>
    </source>
</evidence>
<proteinExistence type="predicted"/>
<dbReference type="InterPro" id="IPR025525">
    <property type="entry name" value="hAT-like_transposase_RNase-H"/>
</dbReference>
<dbReference type="GO" id="GO:0003677">
    <property type="term" value="F:DNA binding"/>
    <property type="evidence" value="ECO:0007669"/>
    <property type="project" value="InterPro"/>
</dbReference>
<sequence>MSELLNNYRKDGILGPAVVAMEAKFKKYWSEIPFLYALGAIIDPRVKLSSLETLLEYLGDILSVDYSAQVTDIRTKLFEVFSTYEHRYGGC</sequence>
<accession>A0AA39T8K7</accession>
<organism evidence="2 3">
    <name type="scientific">Acer saccharum</name>
    <name type="common">Sugar maple</name>
    <dbReference type="NCBI Taxonomy" id="4024"/>
    <lineage>
        <taxon>Eukaryota</taxon>
        <taxon>Viridiplantae</taxon>
        <taxon>Streptophyta</taxon>
        <taxon>Embryophyta</taxon>
        <taxon>Tracheophyta</taxon>
        <taxon>Spermatophyta</taxon>
        <taxon>Magnoliopsida</taxon>
        <taxon>eudicotyledons</taxon>
        <taxon>Gunneridae</taxon>
        <taxon>Pentapetalae</taxon>
        <taxon>rosids</taxon>
        <taxon>malvids</taxon>
        <taxon>Sapindales</taxon>
        <taxon>Sapindaceae</taxon>
        <taxon>Hippocastanoideae</taxon>
        <taxon>Acereae</taxon>
        <taxon>Acer</taxon>
    </lineage>
</organism>
<evidence type="ECO:0000313" key="2">
    <source>
        <dbReference type="EMBL" id="KAK0602942.1"/>
    </source>
</evidence>
<evidence type="ECO:0000259" key="1">
    <source>
        <dbReference type="Pfam" id="PF14372"/>
    </source>
</evidence>
<dbReference type="EMBL" id="JAUESC010000003">
    <property type="protein sequence ID" value="KAK0602942.1"/>
    <property type="molecule type" value="Genomic_DNA"/>
</dbReference>
<reference evidence="2" key="2">
    <citation type="submission" date="2023-06" db="EMBL/GenBank/DDBJ databases">
        <authorList>
            <person name="Swenson N.G."/>
            <person name="Wegrzyn J.L."/>
            <person name="Mcevoy S.L."/>
        </authorList>
    </citation>
    <scope>NUCLEOTIDE SEQUENCE</scope>
    <source>
        <strain evidence="2">NS2018</strain>
        <tissue evidence="2">Leaf</tissue>
    </source>
</reference>
<comment type="caution">
    <text evidence="2">The sequence shown here is derived from an EMBL/GenBank/DDBJ whole genome shotgun (WGS) entry which is preliminary data.</text>
</comment>
<gene>
    <name evidence="2" type="ORF">LWI29_038425</name>
</gene>
<feature type="domain" description="hAT-like transposase RNase-H fold" evidence="1">
    <location>
        <begin position="9"/>
        <end position="84"/>
    </location>
</feature>
<keyword evidence="3" id="KW-1185">Reference proteome</keyword>
<dbReference type="Pfam" id="PF14372">
    <property type="entry name" value="hAT-like_RNase-H"/>
    <property type="match status" value="1"/>
</dbReference>
<reference evidence="2" key="1">
    <citation type="journal article" date="2022" name="Plant J.">
        <title>Strategies of tolerance reflected in two North American maple genomes.</title>
        <authorList>
            <person name="McEvoy S.L."/>
            <person name="Sezen U.U."/>
            <person name="Trouern-Trend A."/>
            <person name="McMahon S.M."/>
            <person name="Schaberg P.G."/>
            <person name="Yang J."/>
            <person name="Wegrzyn J.L."/>
            <person name="Swenson N.G."/>
        </authorList>
    </citation>
    <scope>NUCLEOTIDE SEQUENCE</scope>
    <source>
        <strain evidence="2">NS2018</strain>
    </source>
</reference>